<organism evidence="3 4">
    <name type="scientific">Gonapodya prolifera (strain JEL478)</name>
    <name type="common">Monoblepharis prolifera</name>
    <dbReference type="NCBI Taxonomy" id="1344416"/>
    <lineage>
        <taxon>Eukaryota</taxon>
        <taxon>Fungi</taxon>
        <taxon>Fungi incertae sedis</taxon>
        <taxon>Chytridiomycota</taxon>
        <taxon>Chytridiomycota incertae sedis</taxon>
        <taxon>Monoblepharidomycetes</taxon>
        <taxon>Monoblepharidales</taxon>
        <taxon>Gonapodyaceae</taxon>
        <taxon>Gonapodya</taxon>
    </lineage>
</organism>
<feature type="region of interest" description="Disordered" evidence="2">
    <location>
        <begin position="270"/>
        <end position="305"/>
    </location>
</feature>
<keyword evidence="4" id="KW-1185">Reference proteome</keyword>
<sequence length="323" mass="34577">MALQPPSEPQQFDFNSLMSSLDEYLLRAVEQGDITAAREALTAGADPNCRKTIVLGCTVFDESRVVKSWFKDKSTEKGKGGRVLRYRAVPGESALGLAILGDCVEAVDLLLKCGADPNAMIEWHIVRGRDVWTKDLWQSVVEEGQLDLTMTAANALDLAVGRIEATDATGGRAAVAQLLVNKGEVWINQEGGLIQLVDPSANDTFRSLRIETNRDTVDILLDFGARVSEQAIEAAVKADNYGLIEALQAASAAQQARAAFSVGGSFSKDPDTPVSSIMSPVTSSGTLNSRSSGSRSGSATEGSSGKRTVVRFAEQLVEEFYLD</sequence>
<dbReference type="SMART" id="SM00248">
    <property type="entry name" value="ANK"/>
    <property type="match status" value="3"/>
</dbReference>
<accession>A0A139AH28</accession>
<dbReference type="AlphaFoldDB" id="A0A139AH28"/>
<evidence type="ECO:0000313" key="3">
    <source>
        <dbReference type="EMBL" id="KXS15999.1"/>
    </source>
</evidence>
<dbReference type="Gene3D" id="1.25.40.20">
    <property type="entry name" value="Ankyrin repeat-containing domain"/>
    <property type="match status" value="1"/>
</dbReference>
<protein>
    <submittedName>
        <fullName evidence="3">Uncharacterized protein</fullName>
    </submittedName>
</protein>
<proteinExistence type="predicted"/>
<evidence type="ECO:0000256" key="2">
    <source>
        <dbReference type="SAM" id="MobiDB-lite"/>
    </source>
</evidence>
<feature type="repeat" description="ANK" evidence="1">
    <location>
        <begin position="90"/>
        <end position="122"/>
    </location>
</feature>
<keyword evidence="1" id="KW-0040">ANK repeat</keyword>
<dbReference type="EMBL" id="KQ965758">
    <property type="protein sequence ID" value="KXS15999.1"/>
    <property type="molecule type" value="Genomic_DNA"/>
</dbReference>
<dbReference type="Proteomes" id="UP000070544">
    <property type="component" value="Unassembled WGS sequence"/>
</dbReference>
<reference evidence="3 4" key="1">
    <citation type="journal article" date="2015" name="Genome Biol. Evol.">
        <title>Phylogenomic analyses indicate that early fungi evolved digesting cell walls of algal ancestors of land plants.</title>
        <authorList>
            <person name="Chang Y."/>
            <person name="Wang S."/>
            <person name="Sekimoto S."/>
            <person name="Aerts A.L."/>
            <person name="Choi C."/>
            <person name="Clum A."/>
            <person name="LaButti K.M."/>
            <person name="Lindquist E.A."/>
            <person name="Yee Ngan C."/>
            <person name="Ohm R.A."/>
            <person name="Salamov A.A."/>
            <person name="Grigoriev I.V."/>
            <person name="Spatafora J.W."/>
            <person name="Berbee M.L."/>
        </authorList>
    </citation>
    <scope>NUCLEOTIDE SEQUENCE [LARGE SCALE GENOMIC DNA]</scope>
    <source>
        <strain evidence="3 4">JEL478</strain>
    </source>
</reference>
<dbReference type="Pfam" id="PF00023">
    <property type="entry name" value="Ank"/>
    <property type="match status" value="1"/>
</dbReference>
<dbReference type="InterPro" id="IPR002110">
    <property type="entry name" value="Ankyrin_rpt"/>
</dbReference>
<name>A0A139AH28_GONPJ</name>
<feature type="compositionally biased region" description="Low complexity" evidence="2">
    <location>
        <begin position="282"/>
        <end position="305"/>
    </location>
</feature>
<dbReference type="InterPro" id="IPR036770">
    <property type="entry name" value="Ankyrin_rpt-contain_sf"/>
</dbReference>
<evidence type="ECO:0000256" key="1">
    <source>
        <dbReference type="PROSITE-ProRule" id="PRU00023"/>
    </source>
</evidence>
<dbReference type="OrthoDB" id="10420963at2759"/>
<gene>
    <name evidence="3" type="ORF">M427DRAFT_155041</name>
</gene>
<dbReference type="SUPFAM" id="SSF48403">
    <property type="entry name" value="Ankyrin repeat"/>
    <property type="match status" value="1"/>
</dbReference>
<evidence type="ECO:0000313" key="4">
    <source>
        <dbReference type="Proteomes" id="UP000070544"/>
    </source>
</evidence>
<dbReference type="PROSITE" id="PS50088">
    <property type="entry name" value="ANK_REPEAT"/>
    <property type="match status" value="1"/>
</dbReference>